<dbReference type="EMBL" id="ACGS02000049">
    <property type="protein sequence ID" value="EFZ33837.1"/>
    <property type="molecule type" value="Genomic_DNA"/>
</dbReference>
<protein>
    <submittedName>
        <fullName evidence="1">Uncharacterized protein</fullName>
    </submittedName>
</protein>
<dbReference type="HOGENOM" id="CLU_3044785_0_0_9"/>
<name>E7FSY0_9LACO</name>
<dbReference type="Proteomes" id="UP000004099">
    <property type="component" value="Unassembled WGS sequence"/>
</dbReference>
<proteinExistence type="predicted"/>
<evidence type="ECO:0000313" key="2">
    <source>
        <dbReference type="Proteomes" id="UP000004099"/>
    </source>
</evidence>
<accession>E7FSY0</accession>
<dbReference type="AlphaFoldDB" id="E7FSY0"/>
<reference evidence="1 2" key="1">
    <citation type="submission" date="2011-01" db="EMBL/GenBank/DDBJ databases">
        <authorList>
            <person name="Muzny D."/>
            <person name="Qin X."/>
            <person name="Buhay C."/>
            <person name="Dugan-Rocha S."/>
            <person name="Ding Y."/>
            <person name="Chen G."/>
            <person name="Hawes A."/>
            <person name="Holder M."/>
            <person name="Jhangiani S."/>
            <person name="Johnson A."/>
            <person name="Khan Z."/>
            <person name="Li Z."/>
            <person name="Liu W."/>
            <person name="Liu X."/>
            <person name="Perez L."/>
            <person name="Shen H."/>
            <person name="Wang Q."/>
            <person name="Watt J."/>
            <person name="Xi L."/>
            <person name="Xin Y."/>
            <person name="Zhou J."/>
            <person name="Deng J."/>
            <person name="Jiang H."/>
            <person name="Liu Y."/>
            <person name="Qu J."/>
            <person name="Song X.-Z."/>
            <person name="Zhang L."/>
            <person name="Villasana D."/>
            <person name="Johnson A."/>
            <person name="Liu J."/>
            <person name="Liyanage D."/>
            <person name="Lorensuhewa L."/>
            <person name="Robinson T."/>
            <person name="Song A."/>
            <person name="Song B.-B."/>
            <person name="Dinh H."/>
            <person name="Thornton R."/>
            <person name="Coyle M."/>
            <person name="Francisco L."/>
            <person name="Jackson L."/>
            <person name="Javaid M."/>
            <person name="Korchina V."/>
            <person name="Kovar C."/>
            <person name="Mata R."/>
            <person name="Mathew T."/>
            <person name="Ngo R."/>
            <person name="Nguyen L."/>
            <person name="Nguyen N."/>
            <person name="Okwuonu G."/>
            <person name="Ongeri F."/>
            <person name="Pham C."/>
            <person name="Simmons D."/>
            <person name="Wilczek-Boney K."/>
            <person name="Hale W."/>
            <person name="Jakkamsetti A."/>
            <person name="Pham P."/>
            <person name="Ruth R."/>
            <person name="San Lucas F."/>
            <person name="Warren J."/>
            <person name="Zhang J."/>
            <person name="Zhao Z."/>
            <person name="Zhou C."/>
            <person name="Zhu D."/>
            <person name="Lee S."/>
            <person name="Bess C."/>
            <person name="Blankenburg K."/>
            <person name="Forbes L."/>
            <person name="Fu Q."/>
            <person name="Gubbala S."/>
            <person name="Hirani K."/>
            <person name="Jayaseelan J.C."/>
            <person name="Lara F."/>
            <person name="Munidasa M."/>
            <person name="Palculict T."/>
            <person name="Patil S."/>
            <person name="Pu L.-L."/>
            <person name="Saada N."/>
            <person name="Tang L."/>
            <person name="Weissenberger G."/>
            <person name="Zhu Y."/>
            <person name="Hemphill L."/>
            <person name="Shang Y."/>
            <person name="Youmans B."/>
            <person name="Ayvaz T."/>
            <person name="Ross M."/>
            <person name="Santibanez J."/>
            <person name="Aqrawi P."/>
            <person name="Gross S."/>
            <person name="Joshi V."/>
            <person name="Fowler G."/>
            <person name="Nazareth L."/>
            <person name="Reid J."/>
            <person name="Worley K."/>
            <person name="Petrosino J."/>
            <person name="Highlander S."/>
            <person name="Gibbs R."/>
        </authorList>
    </citation>
    <scope>NUCLEOTIDE SEQUENCE [LARGE SCALE GENOMIC DNA]</scope>
    <source>
        <strain evidence="1 2">ATCC 25644</strain>
    </source>
</reference>
<comment type="caution">
    <text evidence="1">The sequence shown here is derived from an EMBL/GenBank/DDBJ whole genome shotgun (WGS) entry which is preliminary data.</text>
</comment>
<gene>
    <name evidence="1" type="ORF">HMPREF0542_12007</name>
</gene>
<sequence length="54" mass="6612">MRFFYEIEGEVFKYEFVNSLRNHGRTINYNGDNVLKEVSQIYVEFYNRKDVNLI</sequence>
<organism evidence="1 2">
    <name type="scientific">Ligilactobacillus ruminis ATCC 25644</name>
    <dbReference type="NCBI Taxonomy" id="525362"/>
    <lineage>
        <taxon>Bacteria</taxon>
        <taxon>Bacillati</taxon>
        <taxon>Bacillota</taxon>
        <taxon>Bacilli</taxon>
        <taxon>Lactobacillales</taxon>
        <taxon>Lactobacillaceae</taxon>
        <taxon>Ligilactobacillus</taxon>
    </lineage>
</organism>
<evidence type="ECO:0000313" key="1">
    <source>
        <dbReference type="EMBL" id="EFZ33837.1"/>
    </source>
</evidence>